<dbReference type="RefSeq" id="XP_002669188.1">
    <property type="nucleotide sequence ID" value="XM_002669142.1"/>
</dbReference>
<feature type="domain" description="TLDc" evidence="2">
    <location>
        <begin position="240"/>
        <end position="410"/>
    </location>
</feature>
<protein>
    <submittedName>
        <fullName evidence="3">Predicted protein</fullName>
    </submittedName>
</protein>
<dbReference type="VEuPathDB" id="AmoebaDB:NAEGRDRAFT_75851"/>
<reference evidence="3 4" key="1">
    <citation type="journal article" date="2010" name="Cell">
        <title>The genome of Naegleria gruberi illuminates early eukaryotic versatility.</title>
        <authorList>
            <person name="Fritz-Laylin L.K."/>
            <person name="Prochnik S.E."/>
            <person name="Ginger M.L."/>
            <person name="Dacks J.B."/>
            <person name="Carpenter M.L."/>
            <person name="Field M.C."/>
            <person name="Kuo A."/>
            <person name="Paredez A."/>
            <person name="Chapman J."/>
            <person name="Pham J."/>
            <person name="Shu S."/>
            <person name="Neupane R."/>
            <person name="Cipriano M."/>
            <person name="Mancuso J."/>
            <person name="Tu H."/>
            <person name="Salamov A."/>
            <person name="Lindquist E."/>
            <person name="Shapiro H."/>
            <person name="Lucas S."/>
            <person name="Grigoriev I.V."/>
            <person name="Cande W.Z."/>
            <person name="Fulton C."/>
            <person name="Rokhsar D.S."/>
            <person name="Dawson S.C."/>
        </authorList>
    </citation>
    <scope>NUCLEOTIDE SEQUENCE [LARGE SCALE GENOMIC DNA]</scope>
    <source>
        <strain evidence="3 4">NEG-M</strain>
    </source>
</reference>
<dbReference type="PROSITE" id="PS51886">
    <property type="entry name" value="TLDC"/>
    <property type="match status" value="1"/>
</dbReference>
<feature type="compositionally biased region" description="Basic and acidic residues" evidence="1">
    <location>
        <begin position="32"/>
        <end position="46"/>
    </location>
</feature>
<sequence length="410" mass="46934">MEQILKEEHYLRNEENLNVSSSDSKCSSSNKRGHESIESSEEHNHEQSTLQPPSKSLKLNVEPHQQQDDLEILLNRLKEIEEEKCKIIQEFKLQEALLEKERLEILSMITLGNEEFDTKKPVHLNVGGYILTICMGVFVNSVREPNNVIDKMFKGIIPLHETPSLVFEEKVFFIDCDVAIFKIIIEWMKTGECEKLSEKELKLVLRACEEFGFENFRNHLIQEKQATLPPTASDTITNSNILDPNILRELFEKHVKSKNDGLLYRGTRDGFKATDFHKHCDQQGKTVTIVQSRNGHIFGGFTSNNWESSKGFRTDPSAFIFKIDSASISRFDIKSDSYRNAISCDIESLPSFGLDFKLSSSCNENSNSYSNFGHTYQLPTGFTYESEQARKYLAGSCKFQVVEIEVFKAL</sequence>
<proteinExistence type="predicted"/>
<dbReference type="GeneID" id="8862712"/>
<evidence type="ECO:0000313" key="4">
    <source>
        <dbReference type="Proteomes" id="UP000006671"/>
    </source>
</evidence>
<dbReference type="Proteomes" id="UP000006671">
    <property type="component" value="Unassembled WGS sequence"/>
</dbReference>
<feature type="compositionally biased region" description="Basic and acidic residues" evidence="1">
    <location>
        <begin position="1"/>
        <end position="15"/>
    </location>
</feature>
<dbReference type="STRING" id="5762.D2W381"/>
<dbReference type="InterPro" id="IPR006571">
    <property type="entry name" value="TLDc_dom"/>
</dbReference>
<dbReference type="Gene3D" id="3.30.710.10">
    <property type="entry name" value="Potassium Channel Kv1.1, Chain A"/>
    <property type="match status" value="1"/>
</dbReference>
<dbReference type="SMART" id="SM00584">
    <property type="entry name" value="TLDc"/>
    <property type="match status" value="1"/>
</dbReference>
<dbReference type="Pfam" id="PF07534">
    <property type="entry name" value="TLD"/>
    <property type="match status" value="1"/>
</dbReference>
<feature type="region of interest" description="Disordered" evidence="1">
    <location>
        <begin position="1"/>
        <end position="56"/>
    </location>
</feature>
<dbReference type="SUPFAM" id="SSF54695">
    <property type="entry name" value="POZ domain"/>
    <property type="match status" value="1"/>
</dbReference>
<dbReference type="PANTHER" id="PTHR23354">
    <property type="entry name" value="NUCLEOLAR PROTEIN 7/ESTROGEN RECEPTOR COACTIVATOR-RELATED"/>
    <property type="match status" value="1"/>
</dbReference>
<gene>
    <name evidence="3" type="ORF">NAEGRDRAFT_75851</name>
</gene>
<evidence type="ECO:0000313" key="3">
    <source>
        <dbReference type="EMBL" id="EFC36444.1"/>
    </source>
</evidence>
<evidence type="ECO:0000256" key="1">
    <source>
        <dbReference type="SAM" id="MobiDB-lite"/>
    </source>
</evidence>
<dbReference type="InParanoid" id="D2W381"/>
<accession>D2W381</accession>
<dbReference type="PANTHER" id="PTHR23354:SF122">
    <property type="entry name" value="GTPASE-ACTIVATING PROTEIN SKYWALKER"/>
    <property type="match status" value="1"/>
</dbReference>
<dbReference type="EMBL" id="GG738930">
    <property type="protein sequence ID" value="EFC36444.1"/>
    <property type="molecule type" value="Genomic_DNA"/>
</dbReference>
<organism evidence="4">
    <name type="scientific">Naegleria gruberi</name>
    <name type="common">Amoeba</name>
    <dbReference type="NCBI Taxonomy" id="5762"/>
    <lineage>
        <taxon>Eukaryota</taxon>
        <taxon>Discoba</taxon>
        <taxon>Heterolobosea</taxon>
        <taxon>Tetramitia</taxon>
        <taxon>Eutetramitia</taxon>
        <taxon>Vahlkampfiidae</taxon>
        <taxon>Naegleria</taxon>
    </lineage>
</organism>
<feature type="compositionally biased region" description="Low complexity" evidence="1">
    <location>
        <begin position="20"/>
        <end position="29"/>
    </location>
</feature>
<keyword evidence="4" id="KW-1185">Reference proteome</keyword>
<dbReference type="InterPro" id="IPR011333">
    <property type="entry name" value="SKP1/BTB/POZ_sf"/>
</dbReference>
<evidence type="ECO:0000259" key="2">
    <source>
        <dbReference type="PROSITE" id="PS51886"/>
    </source>
</evidence>
<dbReference type="OrthoDB" id="25620at2759"/>
<dbReference type="KEGG" id="ngr:NAEGRDRAFT_75851"/>
<name>D2W381_NAEGR</name>
<dbReference type="AlphaFoldDB" id="D2W381"/>